<gene>
    <name evidence="1" type="ORF">CEXT_80651</name>
</gene>
<sequence length="148" mass="16724">MEAQIGLALVIAVPPEVYSQLSICFVNDKGRHIKLSFTFPIAKKEAIGNVKESWKQAVRAGKQTEVSVGANGQRHSLHHGLYIQILIKRAYFVNFSLEPRIRLRTEPMCSNHVIEMNLTGTLPYLRGNNIANANIPPKWLPLYGEIMW</sequence>
<dbReference type="AlphaFoldDB" id="A0AAV4TKI5"/>
<name>A0AAV4TKI5_CAEEX</name>
<reference evidence="1 2" key="1">
    <citation type="submission" date="2021-06" db="EMBL/GenBank/DDBJ databases">
        <title>Caerostris extrusa draft genome.</title>
        <authorList>
            <person name="Kono N."/>
            <person name="Arakawa K."/>
        </authorList>
    </citation>
    <scope>NUCLEOTIDE SEQUENCE [LARGE SCALE GENOMIC DNA]</scope>
</reference>
<proteinExistence type="predicted"/>
<comment type="caution">
    <text evidence="1">The sequence shown here is derived from an EMBL/GenBank/DDBJ whole genome shotgun (WGS) entry which is preliminary data.</text>
</comment>
<evidence type="ECO:0000313" key="2">
    <source>
        <dbReference type="Proteomes" id="UP001054945"/>
    </source>
</evidence>
<evidence type="ECO:0000313" key="1">
    <source>
        <dbReference type="EMBL" id="GIY45714.1"/>
    </source>
</evidence>
<keyword evidence="2" id="KW-1185">Reference proteome</keyword>
<protein>
    <submittedName>
        <fullName evidence="1">Uncharacterized protein</fullName>
    </submittedName>
</protein>
<accession>A0AAV4TKI5</accession>
<dbReference type="Proteomes" id="UP001054945">
    <property type="component" value="Unassembled WGS sequence"/>
</dbReference>
<organism evidence="1 2">
    <name type="scientific">Caerostris extrusa</name>
    <name type="common">Bark spider</name>
    <name type="synonym">Caerostris bankana</name>
    <dbReference type="NCBI Taxonomy" id="172846"/>
    <lineage>
        <taxon>Eukaryota</taxon>
        <taxon>Metazoa</taxon>
        <taxon>Ecdysozoa</taxon>
        <taxon>Arthropoda</taxon>
        <taxon>Chelicerata</taxon>
        <taxon>Arachnida</taxon>
        <taxon>Araneae</taxon>
        <taxon>Araneomorphae</taxon>
        <taxon>Entelegynae</taxon>
        <taxon>Araneoidea</taxon>
        <taxon>Araneidae</taxon>
        <taxon>Caerostris</taxon>
    </lineage>
</organism>
<dbReference type="EMBL" id="BPLR01011304">
    <property type="protein sequence ID" value="GIY45714.1"/>
    <property type="molecule type" value="Genomic_DNA"/>
</dbReference>